<evidence type="ECO:0000313" key="1">
    <source>
        <dbReference type="EMBL" id="KAF2719984.1"/>
    </source>
</evidence>
<reference evidence="1" key="1">
    <citation type="journal article" date="2020" name="Stud. Mycol.">
        <title>101 Dothideomycetes genomes: a test case for predicting lifestyles and emergence of pathogens.</title>
        <authorList>
            <person name="Haridas S."/>
            <person name="Albert R."/>
            <person name="Binder M."/>
            <person name="Bloem J."/>
            <person name="Labutti K."/>
            <person name="Salamov A."/>
            <person name="Andreopoulos B."/>
            <person name="Baker S."/>
            <person name="Barry K."/>
            <person name="Bills G."/>
            <person name="Bluhm B."/>
            <person name="Cannon C."/>
            <person name="Castanera R."/>
            <person name="Culley D."/>
            <person name="Daum C."/>
            <person name="Ezra D."/>
            <person name="Gonzalez J."/>
            <person name="Henrissat B."/>
            <person name="Kuo A."/>
            <person name="Liang C."/>
            <person name="Lipzen A."/>
            <person name="Lutzoni F."/>
            <person name="Magnuson J."/>
            <person name="Mondo S."/>
            <person name="Nolan M."/>
            <person name="Ohm R."/>
            <person name="Pangilinan J."/>
            <person name="Park H.-J."/>
            <person name="Ramirez L."/>
            <person name="Alfaro M."/>
            <person name="Sun H."/>
            <person name="Tritt A."/>
            <person name="Yoshinaga Y."/>
            <person name="Zwiers L.-H."/>
            <person name="Turgeon B."/>
            <person name="Goodwin S."/>
            <person name="Spatafora J."/>
            <person name="Crous P."/>
            <person name="Grigoriev I."/>
        </authorList>
    </citation>
    <scope>NUCLEOTIDE SEQUENCE</scope>
    <source>
        <strain evidence="1">CBS 116435</strain>
    </source>
</reference>
<dbReference type="Proteomes" id="UP000799441">
    <property type="component" value="Unassembled WGS sequence"/>
</dbReference>
<dbReference type="OrthoDB" id="5241528at2759"/>
<accession>A0A9P4UMU4</accession>
<dbReference type="AlphaFoldDB" id="A0A9P4UMU4"/>
<sequence length="149" mass="16270">MAPIPVVLIGVTRPTAVGVSKLLDAHNATEPSARPYRLAAALDMSDTEQRYRYTPHNLGTALRALWPRPQALVTGTAIPDAIVHQIREVWEPYVEGVIRKEVGDEASLDATDGKVVWVQLGRTHGGDGPPPPGAVEEMLKRLDECFRSQ</sequence>
<evidence type="ECO:0000313" key="2">
    <source>
        <dbReference type="Proteomes" id="UP000799441"/>
    </source>
</evidence>
<protein>
    <submittedName>
        <fullName evidence="1">Uncharacterized protein</fullName>
    </submittedName>
</protein>
<keyword evidence="2" id="KW-1185">Reference proteome</keyword>
<gene>
    <name evidence="1" type="ORF">K431DRAFT_304653</name>
</gene>
<organism evidence="1 2">
    <name type="scientific">Polychaeton citri CBS 116435</name>
    <dbReference type="NCBI Taxonomy" id="1314669"/>
    <lineage>
        <taxon>Eukaryota</taxon>
        <taxon>Fungi</taxon>
        <taxon>Dikarya</taxon>
        <taxon>Ascomycota</taxon>
        <taxon>Pezizomycotina</taxon>
        <taxon>Dothideomycetes</taxon>
        <taxon>Dothideomycetidae</taxon>
        <taxon>Capnodiales</taxon>
        <taxon>Capnodiaceae</taxon>
        <taxon>Polychaeton</taxon>
    </lineage>
</organism>
<dbReference type="EMBL" id="MU003804">
    <property type="protein sequence ID" value="KAF2719984.1"/>
    <property type="molecule type" value="Genomic_DNA"/>
</dbReference>
<comment type="caution">
    <text evidence="1">The sequence shown here is derived from an EMBL/GenBank/DDBJ whole genome shotgun (WGS) entry which is preliminary data.</text>
</comment>
<name>A0A9P4UMU4_9PEZI</name>
<proteinExistence type="predicted"/>